<dbReference type="PANTHER" id="PTHR43244:SF1">
    <property type="entry name" value="5,10-METHYLENETETRAHYDROMETHANOPTERIN REDUCTASE"/>
    <property type="match status" value="1"/>
</dbReference>
<keyword evidence="4" id="KW-1185">Reference proteome</keyword>
<name>A0A7Y9GRF3_9MICO</name>
<organism evidence="3 4">
    <name type="scientific">Microbacterium immunditiarum</name>
    <dbReference type="NCBI Taxonomy" id="337480"/>
    <lineage>
        <taxon>Bacteria</taxon>
        <taxon>Bacillati</taxon>
        <taxon>Actinomycetota</taxon>
        <taxon>Actinomycetes</taxon>
        <taxon>Micrococcales</taxon>
        <taxon>Microbacteriaceae</taxon>
        <taxon>Microbacterium</taxon>
    </lineage>
</organism>
<evidence type="ECO:0000313" key="4">
    <source>
        <dbReference type="Proteomes" id="UP000576969"/>
    </source>
</evidence>
<evidence type="ECO:0000256" key="1">
    <source>
        <dbReference type="ARBA" id="ARBA00023002"/>
    </source>
</evidence>
<dbReference type="EMBL" id="JACCBV010000001">
    <property type="protein sequence ID" value="NYE21241.1"/>
    <property type="molecule type" value="Genomic_DNA"/>
</dbReference>
<dbReference type="CDD" id="cd01097">
    <property type="entry name" value="Tetrahydromethanopterin_reductase"/>
    <property type="match status" value="1"/>
</dbReference>
<keyword evidence="1 3" id="KW-0560">Oxidoreductase</keyword>
<dbReference type="InterPro" id="IPR050564">
    <property type="entry name" value="F420-G6PD/mer"/>
</dbReference>
<dbReference type="GO" id="GO:0018537">
    <property type="term" value="F:coenzyme F420-dependent N5,N10-methenyltetrahydromethanopterin reductase activity"/>
    <property type="evidence" value="ECO:0007669"/>
    <property type="project" value="UniProtKB-EC"/>
</dbReference>
<gene>
    <name evidence="3" type="ORF">BJ991_003269</name>
</gene>
<sequence>MSASGTAATTRRVAVSLGLQTDKPLGEYARLATLAEDLGFDGVSVFSDLLYQPPIAALLEMAAATSRIRLGCACWNPFTLHPYEIAGQFAMADAASRGRAYLGLARGSWLEAVGVEASRPLTSLRDAVGVIRALLDGEGRGYDGSVFRVEPGVRLRYPTERERAPLLIGSWGEQGIALAGELADEVKVGGSANPAIIDVVRARLRPGLERAGRTRDSVGVVLGAVTVVDRDGDAARARARREVAMYLDVVAALDPTVALPDDLLPAIRARLADGDDEGAGRLVPRDVLDLFALAGDPDDLAEHTQRLIDAGVDRIEFGTPHGIDSAEGIRLLGEAVLPQVTRD</sequence>
<dbReference type="Proteomes" id="UP000576969">
    <property type="component" value="Unassembled WGS sequence"/>
</dbReference>
<protein>
    <submittedName>
        <fullName evidence="3">5,10-methylenetetrahydromethanopterin reductase</fullName>
        <ecNumber evidence="3">1.5.98.2</ecNumber>
    </submittedName>
</protein>
<dbReference type="RefSeq" id="WP_179491734.1">
    <property type="nucleotide sequence ID" value="NZ_JACCBV010000001.1"/>
</dbReference>
<accession>A0A7Y9GRF3</accession>
<reference evidence="3 4" key="1">
    <citation type="submission" date="2020-07" db="EMBL/GenBank/DDBJ databases">
        <title>Sequencing the genomes of 1000 actinobacteria strains.</title>
        <authorList>
            <person name="Klenk H.-P."/>
        </authorList>
    </citation>
    <scope>NUCLEOTIDE SEQUENCE [LARGE SCALE GENOMIC DNA]</scope>
    <source>
        <strain evidence="3 4">DSM 24662</strain>
    </source>
</reference>
<proteinExistence type="predicted"/>
<dbReference type="Gene3D" id="3.20.20.30">
    <property type="entry name" value="Luciferase-like domain"/>
    <property type="match status" value="1"/>
</dbReference>
<dbReference type="InterPro" id="IPR011251">
    <property type="entry name" value="Luciferase-like_dom"/>
</dbReference>
<dbReference type="EC" id="1.5.98.2" evidence="3"/>
<evidence type="ECO:0000259" key="2">
    <source>
        <dbReference type="Pfam" id="PF00296"/>
    </source>
</evidence>
<dbReference type="AlphaFoldDB" id="A0A7Y9GRF3"/>
<dbReference type="GO" id="GO:0016705">
    <property type="term" value="F:oxidoreductase activity, acting on paired donors, with incorporation or reduction of molecular oxygen"/>
    <property type="evidence" value="ECO:0007669"/>
    <property type="project" value="InterPro"/>
</dbReference>
<dbReference type="PANTHER" id="PTHR43244">
    <property type="match status" value="1"/>
</dbReference>
<dbReference type="SUPFAM" id="SSF51679">
    <property type="entry name" value="Bacterial luciferase-like"/>
    <property type="match status" value="1"/>
</dbReference>
<comment type="caution">
    <text evidence="3">The sequence shown here is derived from an EMBL/GenBank/DDBJ whole genome shotgun (WGS) entry which is preliminary data.</text>
</comment>
<dbReference type="InterPro" id="IPR036661">
    <property type="entry name" value="Luciferase-like_sf"/>
</dbReference>
<feature type="domain" description="Luciferase-like" evidence="2">
    <location>
        <begin position="19"/>
        <end position="314"/>
    </location>
</feature>
<evidence type="ECO:0000313" key="3">
    <source>
        <dbReference type="EMBL" id="NYE21241.1"/>
    </source>
</evidence>
<dbReference type="Pfam" id="PF00296">
    <property type="entry name" value="Bac_luciferase"/>
    <property type="match status" value="1"/>
</dbReference>